<proteinExistence type="predicted"/>
<protein>
    <submittedName>
        <fullName evidence="2">Uncharacterized protein</fullName>
    </submittedName>
</protein>
<accession>A0A5B7HSN1</accession>
<sequence>MGTLHQHAYASVMVLWREARLVWLAAVLTTPLPRPPPRHPPPPPPPPSLFLHRLILLLLPSASHYQ</sequence>
<organism evidence="2 3">
    <name type="scientific">Portunus trituberculatus</name>
    <name type="common">Swimming crab</name>
    <name type="synonym">Neptunus trituberculatus</name>
    <dbReference type="NCBI Taxonomy" id="210409"/>
    <lineage>
        <taxon>Eukaryota</taxon>
        <taxon>Metazoa</taxon>
        <taxon>Ecdysozoa</taxon>
        <taxon>Arthropoda</taxon>
        <taxon>Crustacea</taxon>
        <taxon>Multicrustacea</taxon>
        <taxon>Malacostraca</taxon>
        <taxon>Eumalacostraca</taxon>
        <taxon>Eucarida</taxon>
        <taxon>Decapoda</taxon>
        <taxon>Pleocyemata</taxon>
        <taxon>Brachyura</taxon>
        <taxon>Eubrachyura</taxon>
        <taxon>Portunoidea</taxon>
        <taxon>Portunidae</taxon>
        <taxon>Portuninae</taxon>
        <taxon>Portunus</taxon>
    </lineage>
</organism>
<feature type="signal peptide" evidence="1">
    <location>
        <begin position="1"/>
        <end position="29"/>
    </location>
</feature>
<dbReference type="Proteomes" id="UP000324222">
    <property type="component" value="Unassembled WGS sequence"/>
</dbReference>
<evidence type="ECO:0000313" key="2">
    <source>
        <dbReference type="EMBL" id="MPC76021.1"/>
    </source>
</evidence>
<evidence type="ECO:0000313" key="3">
    <source>
        <dbReference type="Proteomes" id="UP000324222"/>
    </source>
</evidence>
<keyword evidence="1" id="KW-0732">Signal</keyword>
<dbReference type="EMBL" id="VSRR010042396">
    <property type="protein sequence ID" value="MPC76021.1"/>
    <property type="molecule type" value="Genomic_DNA"/>
</dbReference>
<gene>
    <name evidence="2" type="ORF">E2C01_070422</name>
</gene>
<name>A0A5B7HSN1_PORTR</name>
<evidence type="ECO:0000256" key="1">
    <source>
        <dbReference type="SAM" id="SignalP"/>
    </source>
</evidence>
<reference evidence="2 3" key="1">
    <citation type="submission" date="2019-05" db="EMBL/GenBank/DDBJ databases">
        <title>Another draft genome of Portunus trituberculatus and its Hox gene families provides insights of decapod evolution.</title>
        <authorList>
            <person name="Jeong J.-H."/>
            <person name="Song I."/>
            <person name="Kim S."/>
            <person name="Choi T."/>
            <person name="Kim D."/>
            <person name="Ryu S."/>
            <person name="Kim W."/>
        </authorList>
    </citation>
    <scope>NUCLEOTIDE SEQUENCE [LARGE SCALE GENOMIC DNA]</scope>
    <source>
        <tissue evidence="2">Muscle</tissue>
    </source>
</reference>
<comment type="caution">
    <text evidence="2">The sequence shown here is derived from an EMBL/GenBank/DDBJ whole genome shotgun (WGS) entry which is preliminary data.</text>
</comment>
<feature type="chain" id="PRO_5023143711" evidence="1">
    <location>
        <begin position="30"/>
        <end position="66"/>
    </location>
</feature>
<dbReference type="AlphaFoldDB" id="A0A5B7HSN1"/>
<keyword evidence="3" id="KW-1185">Reference proteome</keyword>